<evidence type="ECO:0000256" key="3">
    <source>
        <dbReference type="ARBA" id="ARBA00022679"/>
    </source>
</evidence>
<dbReference type="InterPro" id="IPR001680">
    <property type="entry name" value="WD40_rpt"/>
</dbReference>
<dbReference type="GO" id="GO:0061630">
    <property type="term" value="F:ubiquitin protein ligase activity"/>
    <property type="evidence" value="ECO:0007669"/>
    <property type="project" value="InterPro"/>
</dbReference>
<evidence type="ECO:0000256" key="6">
    <source>
        <dbReference type="ARBA" id="ARBA00022771"/>
    </source>
</evidence>
<accession>A0AAV9ECD6</accession>
<dbReference type="PROSITE" id="PS00518">
    <property type="entry name" value="ZF_RING_1"/>
    <property type="match status" value="1"/>
</dbReference>
<dbReference type="Proteomes" id="UP001180020">
    <property type="component" value="Unassembled WGS sequence"/>
</dbReference>
<keyword evidence="7" id="KW-0833">Ubl conjugation pathway</keyword>
<name>A0AAV9ECD6_ACOCL</name>
<dbReference type="CDD" id="cd16504">
    <property type="entry name" value="RING-HC_COP1"/>
    <property type="match status" value="1"/>
</dbReference>
<comment type="subcellular location">
    <subcellularLocation>
        <location evidence="1">Nucleus</location>
    </subcellularLocation>
</comment>
<dbReference type="GO" id="GO:0009585">
    <property type="term" value="P:red, far-red light phototransduction"/>
    <property type="evidence" value="ECO:0007669"/>
    <property type="project" value="UniProtKB-KW"/>
</dbReference>
<keyword evidence="6 12" id="KW-0863">Zinc-finger</keyword>
<evidence type="ECO:0000256" key="4">
    <source>
        <dbReference type="ARBA" id="ARBA00022723"/>
    </source>
</evidence>
<keyword evidence="11" id="KW-0607">Phytochrome signaling pathway</keyword>
<dbReference type="InterPro" id="IPR042755">
    <property type="entry name" value="COP1"/>
</dbReference>
<dbReference type="GO" id="GO:0043161">
    <property type="term" value="P:proteasome-mediated ubiquitin-dependent protein catabolic process"/>
    <property type="evidence" value="ECO:0007669"/>
    <property type="project" value="TreeGrafter"/>
</dbReference>
<proteinExistence type="predicted"/>
<keyword evidence="5" id="KW-0677">Repeat</keyword>
<dbReference type="Gene3D" id="2.130.10.10">
    <property type="entry name" value="YVTN repeat-like/Quinoprotein amine dehydrogenase"/>
    <property type="match status" value="1"/>
</dbReference>
<dbReference type="AlphaFoldDB" id="A0AAV9ECD6"/>
<dbReference type="SUPFAM" id="SSF57850">
    <property type="entry name" value="RING/U-box"/>
    <property type="match status" value="1"/>
</dbReference>
<dbReference type="InterPro" id="IPR017907">
    <property type="entry name" value="Znf_RING_CS"/>
</dbReference>
<evidence type="ECO:0000256" key="13">
    <source>
        <dbReference type="PROSITE-ProRule" id="PRU00221"/>
    </source>
</evidence>
<protein>
    <submittedName>
        <fullName evidence="16">E3 ubiquitin-protein ligase COP1</fullName>
    </submittedName>
</protein>
<feature type="coiled-coil region" evidence="14">
    <location>
        <begin position="145"/>
        <end position="175"/>
    </location>
</feature>
<evidence type="ECO:0000256" key="9">
    <source>
        <dbReference type="ARBA" id="ARBA00023054"/>
    </source>
</evidence>
<dbReference type="PROSITE" id="PS50082">
    <property type="entry name" value="WD_REPEATS_2"/>
    <property type="match status" value="3"/>
</dbReference>
<comment type="caution">
    <text evidence="16">The sequence shown here is derived from an EMBL/GenBank/DDBJ whole genome shotgun (WGS) entry which is preliminary data.</text>
</comment>
<evidence type="ECO:0000256" key="5">
    <source>
        <dbReference type="ARBA" id="ARBA00022737"/>
    </source>
</evidence>
<dbReference type="GO" id="GO:0008270">
    <property type="term" value="F:zinc ion binding"/>
    <property type="evidence" value="ECO:0007669"/>
    <property type="project" value="UniProtKB-KW"/>
</dbReference>
<dbReference type="Gene3D" id="3.30.40.10">
    <property type="entry name" value="Zinc/RING finger domain, C3HC4 (zinc finger)"/>
    <property type="match status" value="1"/>
</dbReference>
<dbReference type="InterPro" id="IPR020472">
    <property type="entry name" value="WD40_PAC1"/>
</dbReference>
<keyword evidence="10" id="KW-0539">Nucleus</keyword>
<evidence type="ECO:0000256" key="8">
    <source>
        <dbReference type="ARBA" id="ARBA00022833"/>
    </source>
</evidence>
<reference evidence="16" key="2">
    <citation type="submission" date="2023-06" db="EMBL/GenBank/DDBJ databases">
        <authorList>
            <person name="Ma L."/>
            <person name="Liu K.-W."/>
            <person name="Li Z."/>
            <person name="Hsiao Y.-Y."/>
            <person name="Qi Y."/>
            <person name="Fu T."/>
            <person name="Tang G."/>
            <person name="Zhang D."/>
            <person name="Sun W.-H."/>
            <person name="Liu D.-K."/>
            <person name="Li Y."/>
            <person name="Chen G.-Z."/>
            <person name="Liu X.-D."/>
            <person name="Liao X.-Y."/>
            <person name="Jiang Y.-T."/>
            <person name="Yu X."/>
            <person name="Hao Y."/>
            <person name="Huang J."/>
            <person name="Zhao X.-W."/>
            <person name="Ke S."/>
            <person name="Chen Y.-Y."/>
            <person name="Wu W.-L."/>
            <person name="Hsu J.-L."/>
            <person name="Lin Y.-F."/>
            <person name="Huang M.-D."/>
            <person name="Li C.-Y."/>
            <person name="Huang L."/>
            <person name="Wang Z.-W."/>
            <person name="Zhao X."/>
            <person name="Zhong W.-Y."/>
            <person name="Peng D.-H."/>
            <person name="Ahmad S."/>
            <person name="Lan S."/>
            <person name="Zhang J.-S."/>
            <person name="Tsai W.-C."/>
            <person name="Van De Peer Y."/>
            <person name="Liu Z.-J."/>
        </authorList>
    </citation>
    <scope>NUCLEOTIDE SEQUENCE</scope>
    <source>
        <strain evidence="16">CP</strain>
        <tissue evidence="16">Leaves</tissue>
    </source>
</reference>
<evidence type="ECO:0000256" key="11">
    <source>
        <dbReference type="ARBA" id="ARBA00084091"/>
    </source>
</evidence>
<dbReference type="InterPro" id="IPR013083">
    <property type="entry name" value="Znf_RING/FYVE/PHD"/>
</dbReference>
<dbReference type="PANTHER" id="PTHR44080">
    <property type="entry name" value="E3 UBIQUITIN-PROTEIN LIGASE COP1"/>
    <property type="match status" value="1"/>
</dbReference>
<dbReference type="PANTHER" id="PTHR44080:SF1">
    <property type="entry name" value="E3 UBIQUITIN-PROTEIN LIGASE COP1"/>
    <property type="match status" value="1"/>
</dbReference>
<sequence length="685" mass="76590">MAEVSAGALVPSVKTEGKLATAGDDSASALAAEMTADGGGAGLAAEMTVAVEHDKDFLCPICMQVIKDAFLTACGHSFCYMCIVTHLHNKNDCPCCGHSLTSSQIFPNFLLNQLLKKTSARQIAKSASPVEHLRLSLQQGSEVSLKEIDSLMSLLAEKKRKMEQEEAEMNMQILLDFLHCLRKQKLEELNEIQTDLQYIKEDINTVERHRIELYRARERYSVKLRMLLDDPMVAKLRASPIDKHNSGIISSARTAHGGACSGNFQQKKIDVKAQGSSQGLQRKDAFSGSDLQNSYTQSGLAVARKRRVHAQFNDLQECYLQKRRQGANQLHKQEERDMNGIHREGYHAGLEDFQSVLTTFTKYSRLRVIAELRHGDLFHTANIVSSIEFDRDDELFATAGVSKRIKVFEFSTVVNEPQEVHCPVVEMATRSKLSCLSWNKYTKNHIASSDYDGIVTVWDVTTRQSVMEYEEHEKRAWSVDFSRTEPSMLVSGSDDCKVKVWCTKQEASVLNIDMKANICCVKYNPGSSFHVAVGSADHHIHYYDLRNISAPVHVFSGHRKAVSYVKFLSPKELASASTDSTLRLWDVKENCPVRTFRGHTNEKNFVGLTVNNEYIACGSETNEVFVYHKAISKPAAWHRFGSSNLEDADEDMGSYFISAVCWKSDSPTMLTANSQGTIKVLVLAA</sequence>
<organism evidence="16 17">
    <name type="scientific">Acorus calamus</name>
    <name type="common">Sweet flag</name>
    <dbReference type="NCBI Taxonomy" id="4465"/>
    <lineage>
        <taxon>Eukaryota</taxon>
        <taxon>Viridiplantae</taxon>
        <taxon>Streptophyta</taxon>
        <taxon>Embryophyta</taxon>
        <taxon>Tracheophyta</taxon>
        <taxon>Spermatophyta</taxon>
        <taxon>Magnoliopsida</taxon>
        <taxon>Liliopsida</taxon>
        <taxon>Acoraceae</taxon>
        <taxon>Acorus</taxon>
    </lineage>
</organism>
<dbReference type="PROSITE" id="PS50294">
    <property type="entry name" value="WD_REPEATS_REGION"/>
    <property type="match status" value="1"/>
</dbReference>
<dbReference type="SMART" id="SM00184">
    <property type="entry name" value="RING"/>
    <property type="match status" value="1"/>
</dbReference>
<dbReference type="GO" id="GO:0042802">
    <property type="term" value="F:identical protein binding"/>
    <property type="evidence" value="ECO:0007669"/>
    <property type="project" value="UniProtKB-ARBA"/>
</dbReference>
<dbReference type="FunFam" id="2.130.10.10:FF:000090">
    <property type="entry name" value="E3 ubiquitin-protein ligase RFWD2 isoform X1"/>
    <property type="match status" value="1"/>
</dbReference>
<dbReference type="SUPFAM" id="SSF50978">
    <property type="entry name" value="WD40 repeat-like"/>
    <property type="match status" value="1"/>
</dbReference>
<dbReference type="PROSITE" id="PS00678">
    <property type="entry name" value="WD_REPEATS_1"/>
    <property type="match status" value="2"/>
</dbReference>
<keyword evidence="17" id="KW-1185">Reference proteome</keyword>
<feature type="repeat" description="WD" evidence="13">
    <location>
        <begin position="426"/>
        <end position="468"/>
    </location>
</feature>
<dbReference type="InterPro" id="IPR019775">
    <property type="entry name" value="WD40_repeat_CS"/>
</dbReference>
<evidence type="ECO:0000256" key="7">
    <source>
        <dbReference type="ARBA" id="ARBA00022786"/>
    </source>
</evidence>
<feature type="repeat" description="WD" evidence="13">
    <location>
        <begin position="469"/>
        <end position="501"/>
    </location>
</feature>
<dbReference type="InterPro" id="IPR015943">
    <property type="entry name" value="WD40/YVTN_repeat-like_dom_sf"/>
</dbReference>
<dbReference type="GO" id="GO:0005634">
    <property type="term" value="C:nucleus"/>
    <property type="evidence" value="ECO:0007669"/>
    <property type="project" value="UniProtKB-SubCell"/>
</dbReference>
<feature type="domain" description="RING-type" evidence="15">
    <location>
        <begin position="59"/>
        <end position="96"/>
    </location>
</feature>
<dbReference type="Pfam" id="PF13923">
    <property type="entry name" value="zf-C3HC4_2"/>
    <property type="match status" value="1"/>
</dbReference>
<evidence type="ECO:0000256" key="14">
    <source>
        <dbReference type="SAM" id="Coils"/>
    </source>
</evidence>
<feature type="repeat" description="WD" evidence="13">
    <location>
        <begin position="555"/>
        <end position="595"/>
    </location>
</feature>
<evidence type="ECO:0000256" key="10">
    <source>
        <dbReference type="ARBA" id="ARBA00023242"/>
    </source>
</evidence>
<reference evidence="16" key="1">
    <citation type="journal article" date="2023" name="Nat. Commun.">
        <title>Diploid and tetraploid genomes of Acorus and the evolution of monocots.</title>
        <authorList>
            <person name="Ma L."/>
            <person name="Liu K.W."/>
            <person name="Li Z."/>
            <person name="Hsiao Y.Y."/>
            <person name="Qi Y."/>
            <person name="Fu T."/>
            <person name="Tang G.D."/>
            <person name="Zhang D."/>
            <person name="Sun W.H."/>
            <person name="Liu D.K."/>
            <person name="Li Y."/>
            <person name="Chen G.Z."/>
            <person name="Liu X.D."/>
            <person name="Liao X.Y."/>
            <person name="Jiang Y.T."/>
            <person name="Yu X."/>
            <person name="Hao Y."/>
            <person name="Huang J."/>
            <person name="Zhao X.W."/>
            <person name="Ke S."/>
            <person name="Chen Y.Y."/>
            <person name="Wu W.L."/>
            <person name="Hsu J.L."/>
            <person name="Lin Y.F."/>
            <person name="Huang M.D."/>
            <person name="Li C.Y."/>
            <person name="Huang L."/>
            <person name="Wang Z.W."/>
            <person name="Zhao X."/>
            <person name="Zhong W.Y."/>
            <person name="Peng D.H."/>
            <person name="Ahmad S."/>
            <person name="Lan S."/>
            <person name="Zhang J.S."/>
            <person name="Tsai W.C."/>
            <person name="Van de Peer Y."/>
            <person name="Liu Z.J."/>
        </authorList>
    </citation>
    <scope>NUCLEOTIDE SEQUENCE</scope>
    <source>
        <strain evidence="16">CP</strain>
    </source>
</reference>
<dbReference type="InterPro" id="IPR036322">
    <property type="entry name" value="WD40_repeat_dom_sf"/>
</dbReference>
<evidence type="ECO:0000259" key="15">
    <source>
        <dbReference type="PROSITE" id="PS50089"/>
    </source>
</evidence>
<dbReference type="PRINTS" id="PR00320">
    <property type="entry name" value="GPROTEINBRPT"/>
</dbReference>
<gene>
    <name evidence="16" type="primary">COP1</name>
    <name evidence="16" type="ORF">QJS10_CPA08g01614</name>
</gene>
<dbReference type="InterPro" id="IPR001841">
    <property type="entry name" value="Znf_RING"/>
</dbReference>
<dbReference type="PROSITE" id="PS50089">
    <property type="entry name" value="ZF_RING_2"/>
    <property type="match status" value="1"/>
</dbReference>
<keyword evidence="9 14" id="KW-0175">Coiled coil</keyword>
<keyword evidence="2 13" id="KW-0853">WD repeat</keyword>
<evidence type="ECO:0000313" key="16">
    <source>
        <dbReference type="EMBL" id="KAK1310876.1"/>
    </source>
</evidence>
<dbReference type="Pfam" id="PF00400">
    <property type="entry name" value="WD40"/>
    <property type="match status" value="4"/>
</dbReference>
<evidence type="ECO:0000313" key="17">
    <source>
        <dbReference type="Proteomes" id="UP001180020"/>
    </source>
</evidence>
<dbReference type="SMART" id="SM00320">
    <property type="entry name" value="WD40"/>
    <property type="match status" value="6"/>
</dbReference>
<evidence type="ECO:0000256" key="1">
    <source>
        <dbReference type="ARBA" id="ARBA00004123"/>
    </source>
</evidence>
<evidence type="ECO:0000256" key="12">
    <source>
        <dbReference type="PROSITE-ProRule" id="PRU00175"/>
    </source>
</evidence>
<keyword evidence="8" id="KW-0862">Zinc</keyword>
<dbReference type="EMBL" id="JAUJYO010000008">
    <property type="protein sequence ID" value="KAK1310876.1"/>
    <property type="molecule type" value="Genomic_DNA"/>
</dbReference>
<evidence type="ECO:0000256" key="2">
    <source>
        <dbReference type="ARBA" id="ARBA00022574"/>
    </source>
</evidence>
<keyword evidence="4" id="KW-0479">Metal-binding</keyword>
<keyword evidence="3" id="KW-0808">Transferase</keyword>